<dbReference type="Gene3D" id="3.30.559.10">
    <property type="entry name" value="Chloramphenicol acetyltransferase-like domain"/>
    <property type="match status" value="1"/>
</dbReference>
<dbReference type="Proteomes" id="UP000671913">
    <property type="component" value="Chromosome"/>
</dbReference>
<feature type="domain" description="Condensation" evidence="2">
    <location>
        <begin position="16"/>
        <end position="426"/>
    </location>
</feature>
<dbReference type="GO" id="GO:0043041">
    <property type="term" value="P:amino acid activation for nonribosomal peptide biosynthetic process"/>
    <property type="evidence" value="ECO:0007669"/>
    <property type="project" value="TreeGrafter"/>
</dbReference>
<dbReference type="InterPro" id="IPR023213">
    <property type="entry name" value="CAT-like_dom_sf"/>
</dbReference>
<dbReference type="Gene3D" id="3.30.559.30">
    <property type="entry name" value="Nonribosomal peptide synthetase, condensation domain"/>
    <property type="match status" value="1"/>
</dbReference>
<protein>
    <recommendedName>
        <fullName evidence="2">Condensation domain-containing protein</fullName>
    </recommendedName>
</protein>
<keyword evidence="1" id="KW-0436">Ligase</keyword>
<dbReference type="PANTHER" id="PTHR45527:SF10">
    <property type="entry name" value="PYOCHELIN SYNTHASE PCHF"/>
    <property type="match status" value="1"/>
</dbReference>
<dbReference type="GO" id="GO:0016874">
    <property type="term" value="F:ligase activity"/>
    <property type="evidence" value="ECO:0007669"/>
    <property type="project" value="UniProtKB-KW"/>
</dbReference>
<dbReference type="Pfam" id="PF00668">
    <property type="entry name" value="Condensation"/>
    <property type="match status" value="1"/>
</dbReference>
<dbReference type="GO" id="GO:0008610">
    <property type="term" value="P:lipid biosynthetic process"/>
    <property type="evidence" value="ECO:0007669"/>
    <property type="project" value="UniProtKB-ARBA"/>
</dbReference>
<evidence type="ECO:0000256" key="1">
    <source>
        <dbReference type="ARBA" id="ARBA00022598"/>
    </source>
</evidence>
<dbReference type="PANTHER" id="PTHR45527">
    <property type="entry name" value="NONRIBOSOMAL PEPTIDE SYNTHETASE"/>
    <property type="match status" value="1"/>
</dbReference>
<dbReference type="GO" id="GO:0031177">
    <property type="term" value="F:phosphopantetheine binding"/>
    <property type="evidence" value="ECO:0007669"/>
    <property type="project" value="TreeGrafter"/>
</dbReference>
<dbReference type="InterPro" id="IPR001242">
    <property type="entry name" value="Condensation_dom"/>
</dbReference>
<sequence length="481" mass="56595">MGRNENYELGGVSAHIYYEVNTKLDIVRLENALNKVIENQPMLRAVIDKNGEQRILSKVPWYVIEVSDLRKFDEFQRKQYIMNKRKAMVHYVFPLNNWPMFKFEISRLSDNINILHFSLDLLIADGSSIAILLKELLAYYWNESEPKSIQNSFEEFISQFLKAKNGKTYLRDKNYWIRRMADFPLAPELPYKSKNNIINPTFNKLFFKISNIHWSVIKEKANKHNVSPNIVISTIYAKVLSYWSNQSKFGINFTISGRRKIKKDMDKIIGNFTTIMPIEISIEQSGISIFWEEVKKVRSTFNNTYKHMSYDGMEVLSLIAKHHNLTKAAVMPVVFTSLLFENAMFDSIKEVGEIVYDISQTPQVYLECRIMEVKSELWINWDFVEELFDKETINEMFEQFKRMIIQLATTDENIDNVLKLNEKDKELIDKYNKTYKEIQETTLAQLIKPSFERFKDKIAVKDNTNSLSYDELDKLSDECGM</sequence>
<dbReference type="SUPFAM" id="SSF52777">
    <property type="entry name" value="CoA-dependent acyltransferases"/>
    <property type="match status" value="2"/>
</dbReference>
<keyword evidence="4" id="KW-1185">Reference proteome</keyword>
<evidence type="ECO:0000259" key="2">
    <source>
        <dbReference type="Pfam" id="PF00668"/>
    </source>
</evidence>
<dbReference type="EMBL" id="CP060096">
    <property type="protein sequence ID" value="QSZ27537.1"/>
    <property type="molecule type" value="Genomic_DNA"/>
</dbReference>
<gene>
    <name evidence="3" type="ORF">ACETAC_01020</name>
</gene>
<accession>A0A975GAW9</accession>
<evidence type="ECO:0000313" key="4">
    <source>
        <dbReference type="Proteomes" id="UP000671913"/>
    </source>
</evidence>
<dbReference type="InterPro" id="IPR057737">
    <property type="entry name" value="Condensation_MtbB-like"/>
</dbReference>
<dbReference type="AlphaFoldDB" id="A0A975GAW9"/>
<dbReference type="CDD" id="cd19535">
    <property type="entry name" value="Cyc_NRPS"/>
    <property type="match status" value="1"/>
</dbReference>
<dbReference type="GO" id="GO:0044550">
    <property type="term" value="P:secondary metabolite biosynthetic process"/>
    <property type="evidence" value="ECO:0007669"/>
    <property type="project" value="TreeGrafter"/>
</dbReference>
<dbReference type="KEGG" id="aaut:ACETAC_01020"/>
<dbReference type="GO" id="GO:0005737">
    <property type="term" value="C:cytoplasm"/>
    <property type="evidence" value="ECO:0007669"/>
    <property type="project" value="TreeGrafter"/>
</dbReference>
<name>A0A975GAW9_9THEO</name>
<reference evidence="3" key="1">
    <citation type="submission" date="2020-08" db="EMBL/GenBank/DDBJ databases">
        <title>Genomic insights into the carbon and energy metabolism of the first obligate autotrophic acetogenic bacterium Aceticella autotrophica gen. nov., sp. nov.</title>
        <authorList>
            <person name="Toshchakov S.V."/>
            <person name="Elcheninov A.G."/>
            <person name="Kublanov I.V."/>
            <person name="Frolov E.N."/>
            <person name="Lebedinsky A.V."/>
        </authorList>
    </citation>
    <scope>NUCLEOTIDE SEQUENCE</scope>
    <source>
        <strain evidence="3">3443-3Ac</strain>
    </source>
</reference>
<proteinExistence type="predicted"/>
<organism evidence="3 4">
    <name type="scientific">Aceticella autotrophica</name>
    <dbReference type="NCBI Taxonomy" id="2755338"/>
    <lineage>
        <taxon>Bacteria</taxon>
        <taxon>Bacillati</taxon>
        <taxon>Bacillota</taxon>
        <taxon>Clostridia</taxon>
        <taxon>Thermoanaerobacterales</taxon>
        <taxon>Thermoanaerobacteraceae</taxon>
        <taxon>Aceticella</taxon>
    </lineage>
</organism>
<evidence type="ECO:0000313" key="3">
    <source>
        <dbReference type="EMBL" id="QSZ27537.1"/>
    </source>
</evidence>